<keyword evidence="3" id="KW-0449">Lipoprotein</keyword>
<keyword evidence="3" id="KW-0812">Transmembrane</keyword>
<organism evidence="3 4">
    <name type="scientific">Seminavis robusta</name>
    <dbReference type="NCBI Taxonomy" id="568900"/>
    <lineage>
        <taxon>Eukaryota</taxon>
        <taxon>Sar</taxon>
        <taxon>Stramenopiles</taxon>
        <taxon>Ochrophyta</taxon>
        <taxon>Bacillariophyta</taxon>
        <taxon>Bacillariophyceae</taxon>
        <taxon>Bacillariophycidae</taxon>
        <taxon>Naviculales</taxon>
        <taxon>Naviculaceae</taxon>
        <taxon>Seminavis</taxon>
    </lineage>
</organism>
<dbReference type="Gene3D" id="3.50.70.10">
    <property type="match status" value="1"/>
</dbReference>
<proteinExistence type="predicted"/>
<keyword evidence="1" id="KW-0732">Signal</keyword>
<evidence type="ECO:0000256" key="1">
    <source>
        <dbReference type="SAM" id="SignalP"/>
    </source>
</evidence>
<keyword evidence="4" id="KW-1185">Reference proteome</keyword>
<dbReference type="InterPro" id="IPR036298">
    <property type="entry name" value="Chalcone_isomerase_sf"/>
</dbReference>
<feature type="domain" description="Chalcone isomerase" evidence="2">
    <location>
        <begin position="66"/>
        <end position="232"/>
    </location>
</feature>
<protein>
    <submittedName>
        <fullName evidence="3">Inherit from proNOG: lipoprotein transmembrane</fullName>
    </submittedName>
</protein>
<dbReference type="InterPro" id="IPR016087">
    <property type="entry name" value="Chalcone_isomerase"/>
</dbReference>
<name>A0A9N8DGH4_9STRA</name>
<feature type="chain" id="PRO_5040368670" evidence="1">
    <location>
        <begin position="28"/>
        <end position="246"/>
    </location>
</feature>
<dbReference type="InterPro" id="IPR016088">
    <property type="entry name" value="Chalcone_isomerase_3-sand"/>
</dbReference>
<accession>A0A9N8DGH4</accession>
<dbReference type="GO" id="GO:0016872">
    <property type="term" value="F:intramolecular lyase activity"/>
    <property type="evidence" value="ECO:0007669"/>
    <property type="project" value="InterPro"/>
</dbReference>
<keyword evidence="3" id="KW-0472">Membrane</keyword>
<evidence type="ECO:0000313" key="3">
    <source>
        <dbReference type="EMBL" id="CAB9500294.1"/>
    </source>
</evidence>
<dbReference type="EMBL" id="CAICTM010000079">
    <property type="protein sequence ID" value="CAB9500294.1"/>
    <property type="molecule type" value="Genomic_DNA"/>
</dbReference>
<gene>
    <name evidence="3" type="ORF">SEMRO_80_G043230.1</name>
</gene>
<dbReference type="Pfam" id="PF16036">
    <property type="entry name" value="Chalcone_3"/>
    <property type="match status" value="1"/>
</dbReference>
<evidence type="ECO:0000313" key="4">
    <source>
        <dbReference type="Proteomes" id="UP001153069"/>
    </source>
</evidence>
<feature type="signal peptide" evidence="1">
    <location>
        <begin position="1"/>
        <end position="27"/>
    </location>
</feature>
<comment type="caution">
    <text evidence="3">The sequence shown here is derived from an EMBL/GenBank/DDBJ whole genome shotgun (WGS) entry which is preliminary data.</text>
</comment>
<sequence length="246" mass="27171">MISQQRATRRLFLAVIALILLARLVEGSTQTATVAIEAGGTGEASVLLEEYSSHTAFHRSNHMPVSLEGVHLPAHHELEDGRLLHRNGHGLRSFTFYGLSMKMYVASVYSEMPIRNAHDALACTSCPLVFSFTFLRSVSQARVKFAWQKQLDWSVSHTYEGYDKDRAAFINMFGAMEDQGTVTVKFVDNETLVFDQGVLKGTIPGEDFQRAFLSMWFGEKAVDDDLKMALLGNTSSSSPQLGAATA</sequence>
<dbReference type="OrthoDB" id="45815at2759"/>
<dbReference type="SUPFAM" id="SSF54626">
    <property type="entry name" value="Chalcone isomerase"/>
    <property type="match status" value="1"/>
</dbReference>
<dbReference type="AlphaFoldDB" id="A0A9N8DGH4"/>
<dbReference type="Proteomes" id="UP001153069">
    <property type="component" value="Unassembled WGS sequence"/>
</dbReference>
<reference evidence="3" key="1">
    <citation type="submission" date="2020-06" db="EMBL/GenBank/DDBJ databases">
        <authorList>
            <consortium name="Plant Systems Biology data submission"/>
        </authorList>
    </citation>
    <scope>NUCLEOTIDE SEQUENCE</scope>
    <source>
        <strain evidence="3">D6</strain>
    </source>
</reference>
<evidence type="ECO:0000259" key="2">
    <source>
        <dbReference type="Pfam" id="PF16036"/>
    </source>
</evidence>